<gene>
    <name evidence="1" type="ORF">G7Y82_02520</name>
</gene>
<proteinExistence type="predicted"/>
<dbReference type="AlphaFoldDB" id="A0A969W7V7"/>
<dbReference type="Proteomes" id="UP000653472">
    <property type="component" value="Unassembled WGS sequence"/>
</dbReference>
<comment type="caution">
    <text evidence="1">The sequence shown here is derived from an EMBL/GenBank/DDBJ whole genome shotgun (WGS) entry which is preliminary data.</text>
</comment>
<dbReference type="RefSeq" id="WP_168146410.1">
    <property type="nucleotide sequence ID" value="NZ_JAAVXB010000001.1"/>
</dbReference>
<keyword evidence="2" id="KW-1185">Reference proteome</keyword>
<reference evidence="1" key="1">
    <citation type="submission" date="2020-03" db="EMBL/GenBank/DDBJ databases">
        <title>Solimonas marina sp. nov., isolated from deep seawater of the Pacific Ocean.</title>
        <authorList>
            <person name="Liu X."/>
            <person name="Lai Q."/>
            <person name="Sun F."/>
            <person name="Gai Y."/>
            <person name="Li G."/>
            <person name="Shao Z."/>
        </authorList>
    </citation>
    <scope>NUCLEOTIDE SEQUENCE</scope>
    <source>
        <strain evidence="1">C16B3</strain>
    </source>
</reference>
<sequence length="694" mass="70376">MKTRRGQRGYATILTILLVGMALTASTLGVMSTIRGTQDKTLSVHAATLAESRAWSGVELLRVYLGSQIGTLLTVALNGVIPITGIDGVSIDIVSMSGPDVTGNIRVVADVTGEGAGATATLRTVYDVSLYAGGSSGEIVTAPYSDLDVINIYNDLTMNGNITVVGNGNAKFVVDGNVTLTSASITGVDTIVSTGNVSINSAIAVKTVNANGNVSLSGSAALQSINAMGSVTLAGSASATTINSNGLVSFGGSSSATSVNSILGVSVTGGGASVQTINTDGSVTWTSSGSGKLINANSYVVYGGGNLSTTINAIGAVNLTGAGVSNVNTKSDTTLSYGSISNRLAGQGLLTVTGSGAVASGTVGGLIIKPLWNNSVNVNTQLGYQVDVAVVSVTPVEANQVTDRKVDAYALKDDANYVFEIDSAGHRQVTVRNVNGITDGVYYLGNYSGPYKDYLCTSLASDGSSCATPSTPQHTICEGSSDNNSCISYSAGEWSLNGTSLAPGVMWFAGDLNAGNGIYHDSFIASGDIRTSGSNKTVAVNYAGYAAVCLNQPTDTTPYTRFDGLYPNNFCDLSTQALTSNPLGNIAFLAGGYQLGVFSGGDIKLTASNDVYGSVIAGNELSTTGSTTIHGYITVAAQGADSLLTPTKWAGSTTLDLTNLPSSFVPGALPCMADCSTTSSGGTGAAVAVWTRYQ</sequence>
<name>A0A969W7V7_9GAMM</name>
<dbReference type="EMBL" id="JAAVXB010000001">
    <property type="protein sequence ID" value="NKF21175.1"/>
    <property type="molecule type" value="Genomic_DNA"/>
</dbReference>
<organism evidence="1 2">
    <name type="scientific">Solimonas marina</name>
    <dbReference type="NCBI Taxonomy" id="2714601"/>
    <lineage>
        <taxon>Bacteria</taxon>
        <taxon>Pseudomonadati</taxon>
        <taxon>Pseudomonadota</taxon>
        <taxon>Gammaproteobacteria</taxon>
        <taxon>Nevskiales</taxon>
        <taxon>Nevskiaceae</taxon>
        <taxon>Solimonas</taxon>
    </lineage>
</organism>
<protein>
    <submittedName>
        <fullName evidence="1">Uncharacterized protein</fullName>
    </submittedName>
</protein>
<evidence type="ECO:0000313" key="1">
    <source>
        <dbReference type="EMBL" id="NKF21175.1"/>
    </source>
</evidence>
<accession>A0A969W7V7</accession>
<evidence type="ECO:0000313" key="2">
    <source>
        <dbReference type="Proteomes" id="UP000653472"/>
    </source>
</evidence>